<feature type="compositionally biased region" description="Basic and acidic residues" evidence="1">
    <location>
        <begin position="90"/>
        <end position="102"/>
    </location>
</feature>
<keyword evidence="3" id="KW-1185">Reference proteome</keyword>
<feature type="non-terminal residue" evidence="2">
    <location>
        <position position="1"/>
    </location>
</feature>
<comment type="caution">
    <text evidence="2">The sequence shown here is derived from an EMBL/GenBank/DDBJ whole genome shotgun (WGS) entry which is preliminary data.</text>
</comment>
<dbReference type="Proteomes" id="UP001163046">
    <property type="component" value="Unassembled WGS sequence"/>
</dbReference>
<evidence type="ECO:0000256" key="1">
    <source>
        <dbReference type="SAM" id="MobiDB-lite"/>
    </source>
</evidence>
<feature type="compositionally biased region" description="Basic and acidic residues" evidence="1">
    <location>
        <begin position="60"/>
        <end position="69"/>
    </location>
</feature>
<protein>
    <submittedName>
        <fullName evidence="2">Uncharacterized protein</fullName>
    </submittedName>
</protein>
<sequence length="102" mass="11773">FNPTMHNLLRSHPPEEENGLNIFLNCCTMYNVMLHWQQFSWGLHLPVVVTNVRRHGLTKDNDFLKDANPSRRASSTTVSRAEIPSASIEATRKRSQMPDRKK</sequence>
<dbReference type="EMBL" id="MU827780">
    <property type="protein sequence ID" value="KAJ7337963.1"/>
    <property type="molecule type" value="Genomic_DNA"/>
</dbReference>
<evidence type="ECO:0000313" key="2">
    <source>
        <dbReference type="EMBL" id="KAJ7337963.1"/>
    </source>
</evidence>
<accession>A0A9W9YIA1</accession>
<proteinExistence type="predicted"/>
<dbReference type="AlphaFoldDB" id="A0A9W9YIA1"/>
<name>A0A9W9YIA1_9CNID</name>
<feature type="compositionally biased region" description="Low complexity" evidence="1">
    <location>
        <begin position="70"/>
        <end position="81"/>
    </location>
</feature>
<gene>
    <name evidence="2" type="ORF">OS493_008130</name>
</gene>
<evidence type="ECO:0000313" key="3">
    <source>
        <dbReference type="Proteomes" id="UP001163046"/>
    </source>
</evidence>
<feature type="region of interest" description="Disordered" evidence="1">
    <location>
        <begin position="60"/>
        <end position="102"/>
    </location>
</feature>
<organism evidence="2 3">
    <name type="scientific">Desmophyllum pertusum</name>
    <dbReference type="NCBI Taxonomy" id="174260"/>
    <lineage>
        <taxon>Eukaryota</taxon>
        <taxon>Metazoa</taxon>
        <taxon>Cnidaria</taxon>
        <taxon>Anthozoa</taxon>
        <taxon>Hexacorallia</taxon>
        <taxon>Scleractinia</taxon>
        <taxon>Caryophylliina</taxon>
        <taxon>Caryophylliidae</taxon>
        <taxon>Desmophyllum</taxon>
    </lineage>
</organism>
<reference evidence="2" key="1">
    <citation type="submission" date="2023-01" db="EMBL/GenBank/DDBJ databases">
        <title>Genome assembly of the deep-sea coral Lophelia pertusa.</title>
        <authorList>
            <person name="Herrera S."/>
            <person name="Cordes E."/>
        </authorList>
    </citation>
    <scope>NUCLEOTIDE SEQUENCE</scope>
    <source>
        <strain evidence="2">USNM1676648</strain>
        <tissue evidence="2">Polyp</tissue>
    </source>
</reference>